<keyword evidence="2" id="KW-1133">Transmembrane helix</keyword>
<dbReference type="RefSeq" id="WP_090788265.1">
    <property type="nucleotide sequence ID" value="NZ_BOND01000017.1"/>
</dbReference>
<protein>
    <recommendedName>
        <fullName evidence="3">Protein-glutamine gamma-glutamyltransferase-like C-terminal domain-containing protein</fullName>
    </recommendedName>
</protein>
<dbReference type="InterPro" id="IPR025403">
    <property type="entry name" value="TgpA-like_C"/>
</dbReference>
<dbReference type="Pfam" id="PF13559">
    <property type="entry name" value="DUF4129"/>
    <property type="match status" value="1"/>
</dbReference>
<evidence type="ECO:0000313" key="5">
    <source>
        <dbReference type="Proteomes" id="UP000199632"/>
    </source>
</evidence>
<accession>A0A1H3MA84</accession>
<dbReference type="OrthoDB" id="5198230at2"/>
<evidence type="ECO:0000259" key="3">
    <source>
        <dbReference type="Pfam" id="PF13559"/>
    </source>
</evidence>
<keyword evidence="2" id="KW-0472">Membrane</keyword>
<feature type="domain" description="Protein-glutamine gamma-glutamyltransferase-like C-terminal" evidence="3">
    <location>
        <begin position="154"/>
        <end position="223"/>
    </location>
</feature>
<evidence type="ECO:0000256" key="1">
    <source>
        <dbReference type="SAM" id="MobiDB-lite"/>
    </source>
</evidence>
<evidence type="ECO:0000256" key="2">
    <source>
        <dbReference type="SAM" id="Phobius"/>
    </source>
</evidence>
<evidence type="ECO:0000313" key="4">
    <source>
        <dbReference type="EMBL" id="SDY73184.1"/>
    </source>
</evidence>
<dbReference type="Proteomes" id="UP000199632">
    <property type="component" value="Unassembled WGS sequence"/>
</dbReference>
<keyword evidence="5" id="KW-1185">Reference proteome</keyword>
<name>A0A1H3MA84_9ACTN</name>
<reference evidence="5" key="1">
    <citation type="submission" date="2016-10" db="EMBL/GenBank/DDBJ databases">
        <authorList>
            <person name="Varghese N."/>
            <person name="Submissions S."/>
        </authorList>
    </citation>
    <scope>NUCLEOTIDE SEQUENCE [LARGE SCALE GENOMIC DNA]</scope>
    <source>
        <strain evidence="5">DSM 44718</strain>
    </source>
</reference>
<proteinExistence type="predicted"/>
<dbReference type="EMBL" id="FNQB01000001">
    <property type="protein sequence ID" value="SDY73184.1"/>
    <property type="molecule type" value="Genomic_DNA"/>
</dbReference>
<feature type="transmembrane region" description="Helical" evidence="2">
    <location>
        <begin position="77"/>
        <end position="102"/>
    </location>
</feature>
<dbReference type="AlphaFoldDB" id="A0A1H3MA84"/>
<keyword evidence="2" id="KW-0812">Transmembrane</keyword>
<sequence length="235" mass="24955">MDLASLRRWWPLALVVGLLGLAALAAGHSSLQIGQVEAKPAAEQAQGGQEDFSQPIQPSFPPEEEVAAAEPRELPGWLAPAAGVLCAAVVLVVVVLVIWILVRDGLRRLRRRPVKYADPAAPAPDAAQVVAAVEAGLTDLSDTDGDPRRAVIACWLRLEQAAAAAGTPKRVGDSPTDLVARLLHAHQISADVLAALADVYREARYATHAVDDRMRTQARSALQRIRTELTAAVSA</sequence>
<gene>
    <name evidence="4" type="ORF">SAMN05421684_1261</name>
</gene>
<dbReference type="STRING" id="137265.SAMN05421684_1261"/>
<feature type="region of interest" description="Disordered" evidence="1">
    <location>
        <begin position="42"/>
        <end position="67"/>
    </location>
</feature>
<organism evidence="4 5">
    <name type="scientific">Asanoa ishikariensis</name>
    <dbReference type="NCBI Taxonomy" id="137265"/>
    <lineage>
        <taxon>Bacteria</taxon>
        <taxon>Bacillati</taxon>
        <taxon>Actinomycetota</taxon>
        <taxon>Actinomycetes</taxon>
        <taxon>Micromonosporales</taxon>
        <taxon>Micromonosporaceae</taxon>
        <taxon>Asanoa</taxon>
    </lineage>
</organism>